<gene>
    <name evidence="2" type="ORF">CIB95_15895</name>
</gene>
<dbReference type="Proteomes" id="UP000217083">
    <property type="component" value="Unassembled WGS sequence"/>
</dbReference>
<dbReference type="AlphaFoldDB" id="A0A263BPM1"/>
<reference evidence="2 3" key="2">
    <citation type="submission" date="2017-09" db="EMBL/GenBank/DDBJ databases">
        <title>Bacillus patelloidae sp. nov., isolated from the intestinal tract of a marine limpet.</title>
        <authorList>
            <person name="Liu R."/>
            <person name="Dong C."/>
            <person name="Shao Z."/>
        </authorList>
    </citation>
    <scope>NUCLEOTIDE SEQUENCE [LARGE SCALE GENOMIC DNA]</scope>
    <source>
        <strain evidence="2 3">SA5d-4</strain>
    </source>
</reference>
<reference evidence="3" key="1">
    <citation type="submission" date="2017-08" db="EMBL/GenBank/DDBJ databases">
        <authorList>
            <person name="Huang Z."/>
        </authorList>
    </citation>
    <scope>NUCLEOTIDE SEQUENCE [LARGE SCALE GENOMIC DNA]</scope>
    <source>
        <strain evidence="3">SA5d-4</strain>
    </source>
</reference>
<evidence type="ECO:0000313" key="2">
    <source>
        <dbReference type="EMBL" id="OZM55720.1"/>
    </source>
</evidence>
<protein>
    <submittedName>
        <fullName evidence="2">Uncharacterized protein</fullName>
    </submittedName>
</protein>
<keyword evidence="1" id="KW-0812">Transmembrane</keyword>
<keyword evidence="1" id="KW-1133">Transmembrane helix</keyword>
<feature type="transmembrane region" description="Helical" evidence="1">
    <location>
        <begin position="12"/>
        <end position="33"/>
    </location>
</feature>
<accession>A0A263BPM1</accession>
<feature type="transmembrane region" description="Helical" evidence="1">
    <location>
        <begin position="70"/>
        <end position="89"/>
    </location>
</feature>
<evidence type="ECO:0000313" key="3">
    <source>
        <dbReference type="Proteomes" id="UP000217083"/>
    </source>
</evidence>
<keyword evidence="1" id="KW-0472">Membrane</keyword>
<proteinExistence type="predicted"/>
<evidence type="ECO:0000256" key="1">
    <source>
        <dbReference type="SAM" id="Phobius"/>
    </source>
</evidence>
<organism evidence="2 3">
    <name type="scientific">Lottiidibacillus patelloidae</name>
    <dbReference type="NCBI Taxonomy" id="2670334"/>
    <lineage>
        <taxon>Bacteria</taxon>
        <taxon>Bacillati</taxon>
        <taxon>Bacillota</taxon>
        <taxon>Bacilli</taxon>
        <taxon>Bacillales</taxon>
        <taxon>Bacillaceae</taxon>
        <taxon>Lottiidibacillus</taxon>
    </lineage>
</organism>
<keyword evidence="3" id="KW-1185">Reference proteome</keyword>
<dbReference type="EMBL" id="NPIA01000018">
    <property type="protein sequence ID" value="OZM55720.1"/>
    <property type="molecule type" value="Genomic_DNA"/>
</dbReference>
<name>A0A263BPM1_9BACI</name>
<sequence>MQKKFFNKKNISLFLVAVFAIVLIFSAISPISIRAITDETTIITDFDYSQSSFSTDTTSKEIPTAATPNYNYLVTGIIIIILGVAFFMASRKR</sequence>
<comment type="caution">
    <text evidence="2">The sequence shown here is derived from an EMBL/GenBank/DDBJ whole genome shotgun (WGS) entry which is preliminary data.</text>
</comment>